<dbReference type="SUPFAM" id="SSF53448">
    <property type="entry name" value="Nucleotide-diphospho-sugar transferases"/>
    <property type="match status" value="1"/>
</dbReference>
<accession>A0AAW2ZBJ9</accession>
<keyword evidence="10" id="KW-1185">Reference proteome</keyword>
<dbReference type="CDD" id="cd06425">
    <property type="entry name" value="M1P_guanylylT_B_like_N"/>
    <property type="match status" value="1"/>
</dbReference>
<keyword evidence="9" id="KW-0548">Nucleotidyltransferase</keyword>
<evidence type="ECO:0000256" key="3">
    <source>
        <dbReference type="ARBA" id="ARBA00012387"/>
    </source>
</evidence>
<feature type="domain" description="Mannose-1-phosphate guanyltransferase C-terminal" evidence="8">
    <location>
        <begin position="255"/>
        <end position="362"/>
    </location>
</feature>
<comment type="caution">
    <text evidence="9">The sequence shown here is derived from an EMBL/GenBank/DDBJ whole genome shotgun (WGS) entry which is preliminary data.</text>
</comment>
<evidence type="ECO:0000313" key="9">
    <source>
        <dbReference type="EMBL" id="KAL0486285.1"/>
    </source>
</evidence>
<sequence length="364" mass="40355">MKALILVGGYGTRLRPLTLSIPKPLVPFANKPMIIHQIEALKNVGCTEVVLAVSYKPIDMMEEMKKYEDEYKIKITYSHETSPMGTAGPLALAREVLLADNTDMFFVLNSDVICEYPLADLVTFHKKHGKEGTIMVTKVEEPSKYGVVVTKEDGEIQKFVEKPQVFVGNRINAGIYLFNKEILDRIELRPTSIEKEIFPVMSSSGNLFAMDLPGFWMDIGQPKDFLTGMCMLLASPKFKEKALKAPQDASYKVVNDTVLVHPSAKIGKGCVLGPNVVIGENVVIGDGVRLERTTIMHDCKIGSYSLIKSSIVGWSSTVGMWCRLDNITVLGEDVQIRDEVFINGGMILPHKGVNENILEPGIFM</sequence>
<keyword evidence="6" id="KW-0342">GTP-binding</keyword>
<dbReference type="Gene3D" id="2.160.10.10">
    <property type="entry name" value="Hexapeptide repeat proteins"/>
    <property type="match status" value="1"/>
</dbReference>
<keyword evidence="4" id="KW-0808">Transferase</keyword>
<dbReference type="InterPro" id="IPR045233">
    <property type="entry name" value="GMPPB_N"/>
</dbReference>
<evidence type="ECO:0000256" key="6">
    <source>
        <dbReference type="ARBA" id="ARBA00023134"/>
    </source>
</evidence>
<comment type="similarity">
    <text evidence="2">Belongs to the transferase hexapeptide repeat family.</text>
</comment>
<dbReference type="Gene3D" id="3.90.550.10">
    <property type="entry name" value="Spore Coat Polysaccharide Biosynthesis Protein SpsA, Chain A"/>
    <property type="match status" value="1"/>
</dbReference>
<dbReference type="AlphaFoldDB" id="A0AAW2ZBJ9"/>
<evidence type="ECO:0000259" key="7">
    <source>
        <dbReference type="Pfam" id="PF00483"/>
    </source>
</evidence>
<dbReference type="InterPro" id="IPR050486">
    <property type="entry name" value="Mannose-1P_guanyltransferase"/>
</dbReference>
<reference evidence="9 10" key="1">
    <citation type="submission" date="2024-03" db="EMBL/GenBank/DDBJ databases">
        <title>The Acrasis kona genome and developmental transcriptomes reveal deep origins of eukaryotic multicellular pathways.</title>
        <authorList>
            <person name="Sheikh S."/>
            <person name="Fu C.-J."/>
            <person name="Brown M.W."/>
            <person name="Baldauf S.L."/>
        </authorList>
    </citation>
    <scope>NUCLEOTIDE SEQUENCE [LARGE SCALE GENOMIC DNA]</scope>
    <source>
        <strain evidence="9 10">ATCC MYA-3509</strain>
    </source>
</reference>
<organism evidence="9 10">
    <name type="scientific">Acrasis kona</name>
    <dbReference type="NCBI Taxonomy" id="1008807"/>
    <lineage>
        <taxon>Eukaryota</taxon>
        <taxon>Discoba</taxon>
        <taxon>Heterolobosea</taxon>
        <taxon>Tetramitia</taxon>
        <taxon>Eutetramitia</taxon>
        <taxon>Acrasidae</taxon>
        <taxon>Acrasis</taxon>
    </lineage>
</organism>
<evidence type="ECO:0000313" key="10">
    <source>
        <dbReference type="Proteomes" id="UP001431209"/>
    </source>
</evidence>
<dbReference type="Proteomes" id="UP001431209">
    <property type="component" value="Unassembled WGS sequence"/>
</dbReference>
<evidence type="ECO:0000259" key="8">
    <source>
        <dbReference type="Pfam" id="PF25087"/>
    </source>
</evidence>
<evidence type="ECO:0000256" key="2">
    <source>
        <dbReference type="ARBA" id="ARBA00007274"/>
    </source>
</evidence>
<dbReference type="InterPro" id="IPR056729">
    <property type="entry name" value="GMPPB_C"/>
</dbReference>
<dbReference type="InterPro" id="IPR005835">
    <property type="entry name" value="NTP_transferase_dom"/>
</dbReference>
<evidence type="ECO:0000256" key="4">
    <source>
        <dbReference type="ARBA" id="ARBA00022679"/>
    </source>
</evidence>
<keyword evidence="5" id="KW-0547">Nucleotide-binding</keyword>
<evidence type="ECO:0000256" key="5">
    <source>
        <dbReference type="ARBA" id="ARBA00022741"/>
    </source>
</evidence>
<protein>
    <recommendedName>
        <fullName evidence="3">mannose-1-phosphate guanylyltransferase</fullName>
        <ecNumber evidence="3">2.7.7.13</ecNumber>
    </recommendedName>
</protein>
<dbReference type="EMBL" id="JAOPGA020001213">
    <property type="protein sequence ID" value="KAL0486285.1"/>
    <property type="molecule type" value="Genomic_DNA"/>
</dbReference>
<evidence type="ECO:0000256" key="1">
    <source>
        <dbReference type="ARBA" id="ARBA00004823"/>
    </source>
</evidence>
<proteinExistence type="inferred from homology"/>
<feature type="domain" description="Nucleotidyl transferase" evidence="7">
    <location>
        <begin position="2"/>
        <end position="231"/>
    </location>
</feature>
<dbReference type="EC" id="2.7.7.13" evidence="3"/>
<dbReference type="FunFam" id="3.90.550.10:FF:000013">
    <property type="entry name" value="mannose-1-phosphate guanyltransferase beta"/>
    <property type="match status" value="1"/>
</dbReference>
<name>A0AAW2ZBJ9_9EUKA</name>
<gene>
    <name evidence="9" type="ORF">AKO1_011961</name>
</gene>
<dbReference type="InterPro" id="IPR029044">
    <property type="entry name" value="Nucleotide-diphossugar_trans"/>
</dbReference>
<dbReference type="Pfam" id="PF25087">
    <property type="entry name" value="GMPPB_C"/>
    <property type="match status" value="1"/>
</dbReference>
<dbReference type="GO" id="GO:0009298">
    <property type="term" value="P:GDP-mannose biosynthetic process"/>
    <property type="evidence" value="ECO:0007669"/>
    <property type="project" value="InterPro"/>
</dbReference>
<dbReference type="Pfam" id="PF00483">
    <property type="entry name" value="NTP_transferase"/>
    <property type="match status" value="1"/>
</dbReference>
<dbReference type="GO" id="GO:0005525">
    <property type="term" value="F:GTP binding"/>
    <property type="evidence" value="ECO:0007669"/>
    <property type="project" value="UniProtKB-KW"/>
</dbReference>
<dbReference type="GO" id="GO:0004475">
    <property type="term" value="F:mannose-1-phosphate guanylyltransferase (GTP) activity"/>
    <property type="evidence" value="ECO:0007669"/>
    <property type="project" value="UniProtKB-EC"/>
</dbReference>
<dbReference type="PANTHER" id="PTHR22572">
    <property type="entry name" value="SUGAR-1-PHOSPHATE GUANYL TRANSFERASE"/>
    <property type="match status" value="1"/>
</dbReference>
<comment type="pathway">
    <text evidence="1">Nucleotide-sugar biosynthesis; GDP-alpha-D-mannose biosynthesis; GDP-alpha-D-mannose from alpha-D-mannose 1-phosphate (GTP route): step 1/1.</text>
</comment>